<comment type="caution">
    <text evidence="2">The sequence shown here is derived from an EMBL/GenBank/DDBJ whole genome shotgun (WGS) entry which is preliminary data.</text>
</comment>
<dbReference type="EMBL" id="JAUSYA010000001">
    <property type="protein sequence ID" value="MDQ0687933.1"/>
    <property type="molecule type" value="Genomic_DNA"/>
</dbReference>
<evidence type="ECO:0000313" key="2">
    <source>
        <dbReference type="EMBL" id="MDQ0687933.1"/>
    </source>
</evidence>
<dbReference type="Proteomes" id="UP001243364">
    <property type="component" value="Unassembled WGS sequence"/>
</dbReference>
<protein>
    <submittedName>
        <fullName evidence="2">Uncharacterized protein</fullName>
    </submittedName>
</protein>
<organism evidence="2 3">
    <name type="scientific">Streptomyces achromogenes</name>
    <dbReference type="NCBI Taxonomy" id="67255"/>
    <lineage>
        <taxon>Bacteria</taxon>
        <taxon>Bacillati</taxon>
        <taxon>Actinomycetota</taxon>
        <taxon>Actinomycetes</taxon>
        <taxon>Kitasatosporales</taxon>
        <taxon>Streptomycetaceae</taxon>
        <taxon>Streptomyces</taxon>
    </lineage>
</organism>
<feature type="region of interest" description="Disordered" evidence="1">
    <location>
        <begin position="1"/>
        <end position="40"/>
    </location>
</feature>
<gene>
    <name evidence="2" type="ORF">QFZ56_006896</name>
</gene>
<proteinExistence type="predicted"/>
<evidence type="ECO:0000256" key="1">
    <source>
        <dbReference type="SAM" id="MobiDB-lite"/>
    </source>
</evidence>
<accession>A0ABU0QB86</accession>
<keyword evidence="3" id="KW-1185">Reference proteome</keyword>
<sequence>MRIRRGPATVNPALTGRASQELPPSDTARGADTPRKADAP</sequence>
<evidence type="ECO:0000313" key="3">
    <source>
        <dbReference type="Proteomes" id="UP001243364"/>
    </source>
</evidence>
<name>A0ABU0QB86_STRAH</name>
<reference evidence="2 3" key="1">
    <citation type="submission" date="2023-07" db="EMBL/GenBank/DDBJ databases">
        <title>Comparative genomics of wheat-associated soil bacteria to identify genetic determinants of phenazine resistance.</title>
        <authorList>
            <person name="Mouncey N."/>
        </authorList>
    </citation>
    <scope>NUCLEOTIDE SEQUENCE [LARGE SCALE GENOMIC DNA]</scope>
    <source>
        <strain evidence="2 3">W4I19-2</strain>
    </source>
</reference>